<dbReference type="Proteomes" id="UP000028411">
    <property type="component" value="Unassembled WGS sequence"/>
</dbReference>
<dbReference type="Gene3D" id="1.10.1470.10">
    <property type="entry name" value="YjbJ"/>
    <property type="match status" value="1"/>
</dbReference>
<protein>
    <submittedName>
        <fullName evidence="4">General stress protein CsbD</fullName>
    </submittedName>
</protein>
<organism evidence="4 5">
    <name type="scientific">Sphingobium chlorophenolicum</name>
    <dbReference type="NCBI Taxonomy" id="46429"/>
    <lineage>
        <taxon>Bacteria</taxon>
        <taxon>Pseudomonadati</taxon>
        <taxon>Pseudomonadota</taxon>
        <taxon>Alphaproteobacteria</taxon>
        <taxon>Sphingomonadales</taxon>
        <taxon>Sphingomonadaceae</taxon>
        <taxon>Sphingobium</taxon>
    </lineage>
</organism>
<evidence type="ECO:0000259" key="3">
    <source>
        <dbReference type="Pfam" id="PF05532"/>
    </source>
</evidence>
<dbReference type="SUPFAM" id="SSF69047">
    <property type="entry name" value="Hypothetical protein YjbJ"/>
    <property type="match status" value="1"/>
</dbReference>
<feature type="domain" description="CsbD-like" evidence="3">
    <location>
        <begin position="6"/>
        <end position="55"/>
    </location>
</feature>
<reference evidence="4 5" key="1">
    <citation type="submission" date="2014-02" db="EMBL/GenBank/DDBJ databases">
        <title>Whole genome sequence of Sphingobium chlorophenolicum NBRC 16172.</title>
        <authorList>
            <person name="Gan H.M."/>
            <person name="Gan H.Y."/>
            <person name="Chew T.H."/>
            <person name="Savka M.A."/>
        </authorList>
    </citation>
    <scope>NUCLEOTIDE SEQUENCE [LARGE SCALE GENOMIC DNA]</scope>
    <source>
        <strain evidence="4 5">NBRC 16172</strain>
    </source>
</reference>
<dbReference type="Pfam" id="PF05532">
    <property type="entry name" value="CsbD"/>
    <property type="match status" value="1"/>
</dbReference>
<dbReference type="OrthoDB" id="7226109at2"/>
<gene>
    <name evidence="4" type="ORF">BV95_00684</name>
</gene>
<evidence type="ECO:0000256" key="1">
    <source>
        <dbReference type="ARBA" id="ARBA00009129"/>
    </source>
</evidence>
<dbReference type="RefSeq" id="WP_010408931.1">
    <property type="nucleotide sequence ID" value="NZ_JFHR01000003.1"/>
</dbReference>
<evidence type="ECO:0000313" key="5">
    <source>
        <dbReference type="Proteomes" id="UP000028411"/>
    </source>
</evidence>
<dbReference type="EMBL" id="JFHR01000003">
    <property type="protein sequence ID" value="KEQ55135.1"/>
    <property type="molecule type" value="Genomic_DNA"/>
</dbReference>
<dbReference type="eggNOG" id="COG3237">
    <property type="taxonomic scope" value="Bacteria"/>
</dbReference>
<dbReference type="InterPro" id="IPR008462">
    <property type="entry name" value="CsbD"/>
</dbReference>
<evidence type="ECO:0000313" key="4">
    <source>
        <dbReference type="EMBL" id="KEQ55135.1"/>
    </source>
</evidence>
<dbReference type="InterPro" id="IPR036629">
    <property type="entry name" value="YjbJ_sf"/>
</dbReference>
<comment type="caution">
    <text evidence="4">The sequence shown here is derived from an EMBL/GenBank/DDBJ whole genome shotgun (WGS) entry which is preliminary data.</text>
</comment>
<name>A0A081RIW2_SPHCR</name>
<dbReference type="PATRIC" id="fig|46429.4.peg.667"/>
<comment type="similarity">
    <text evidence="1">Belongs to the UPF0337 (CsbD) family.</text>
</comment>
<sequence length="60" mass="5986">MGEATDKLKAAGNKLAGNVKEGIGKATDNASLEAEGKAQKLKGSAQDVKGSVKGTLGDDI</sequence>
<proteinExistence type="inferred from homology"/>
<accession>A0A081RIW2</accession>
<feature type="region of interest" description="Disordered" evidence="2">
    <location>
        <begin position="38"/>
        <end position="60"/>
    </location>
</feature>
<dbReference type="AlphaFoldDB" id="A0A081RIW2"/>
<evidence type="ECO:0000256" key="2">
    <source>
        <dbReference type="SAM" id="MobiDB-lite"/>
    </source>
</evidence>